<proteinExistence type="predicted"/>
<evidence type="ECO:0000313" key="4">
    <source>
        <dbReference type="Proteomes" id="UP000747110"/>
    </source>
</evidence>
<dbReference type="InterPro" id="IPR056498">
    <property type="entry name" value="DAAF9_N"/>
</dbReference>
<reference evidence="3" key="1">
    <citation type="journal article" date="2021" name="Proc. Natl. Acad. Sci. U.S.A.">
        <title>Three genomes in the algal genus Volvox reveal the fate of a haploid sex-determining region after a transition to homothallism.</title>
        <authorList>
            <person name="Yamamoto K."/>
            <person name="Hamaji T."/>
            <person name="Kawai-Toyooka H."/>
            <person name="Matsuzaki R."/>
            <person name="Takahashi F."/>
            <person name="Nishimura Y."/>
            <person name="Kawachi M."/>
            <person name="Noguchi H."/>
            <person name="Minakuchi Y."/>
            <person name="Umen J.G."/>
            <person name="Toyoda A."/>
            <person name="Nozaki H."/>
        </authorList>
    </citation>
    <scope>NUCLEOTIDE SEQUENCE</scope>
    <source>
        <strain evidence="3">NIES-3786</strain>
    </source>
</reference>
<feature type="domain" description="DAAF9 N-terminal" evidence="2">
    <location>
        <begin position="6"/>
        <end position="145"/>
    </location>
</feature>
<dbReference type="Proteomes" id="UP000747110">
    <property type="component" value="Unassembled WGS sequence"/>
</dbReference>
<evidence type="ECO:0000313" key="3">
    <source>
        <dbReference type="EMBL" id="GIL82335.1"/>
    </source>
</evidence>
<accession>A0A8J4FNE8</accession>
<dbReference type="PANTHER" id="PTHR33664:SF1">
    <property type="entry name" value="DYNEIN AXONEMAL ASSEMBLY FACTOR 9"/>
    <property type="match status" value="1"/>
</dbReference>
<gene>
    <name evidence="3" type="ORF">Vretifemale_11240</name>
</gene>
<evidence type="ECO:0000259" key="2">
    <source>
        <dbReference type="Pfam" id="PF23281"/>
    </source>
</evidence>
<evidence type="ECO:0000256" key="1">
    <source>
        <dbReference type="SAM" id="MobiDB-lite"/>
    </source>
</evidence>
<dbReference type="OrthoDB" id="72033at2759"/>
<dbReference type="AlphaFoldDB" id="A0A8J4FNE8"/>
<dbReference type="PANTHER" id="PTHR33664">
    <property type="entry name" value="RCG26366"/>
    <property type="match status" value="1"/>
</dbReference>
<keyword evidence="4" id="KW-1185">Reference proteome</keyword>
<organism evidence="3 4">
    <name type="scientific">Volvox reticuliferus</name>
    <dbReference type="NCBI Taxonomy" id="1737510"/>
    <lineage>
        <taxon>Eukaryota</taxon>
        <taxon>Viridiplantae</taxon>
        <taxon>Chlorophyta</taxon>
        <taxon>core chlorophytes</taxon>
        <taxon>Chlorophyceae</taxon>
        <taxon>CS clade</taxon>
        <taxon>Chlamydomonadales</taxon>
        <taxon>Volvocaceae</taxon>
        <taxon>Volvox</taxon>
    </lineage>
</organism>
<protein>
    <recommendedName>
        <fullName evidence="2">DAAF9 N-terminal domain-containing protein</fullName>
    </recommendedName>
</protein>
<dbReference type="Pfam" id="PF23281">
    <property type="entry name" value="DAAF9_N"/>
    <property type="match status" value="2"/>
</dbReference>
<dbReference type="InterPro" id="IPR040342">
    <property type="entry name" value="DNAAF9"/>
</dbReference>
<feature type="region of interest" description="Disordered" evidence="1">
    <location>
        <begin position="145"/>
        <end position="178"/>
    </location>
</feature>
<name>A0A8J4FNE8_9CHLO</name>
<comment type="caution">
    <text evidence="3">The sequence shown here is derived from an EMBL/GenBank/DDBJ whole genome shotgun (WGS) entry which is preliminary data.</text>
</comment>
<sequence>MATAMEFNSSQAALRIRRVQLLCAERGLDGVLLVPGVDGRFSVSNQAMGYLFAGRSNRDTIDVVKLDDQLENAVVLITSTEVNVYVPDAETREQLQALLVPHVTSLRTLGPTITEAADPDSLEENKLASFVHMLRGCHTLGIPCNLAQPPSPPPPGHQQAEGGGPTSNGSAPPQSAAPKLGAEQLLALEKWPLLQAYGLEGVGRSGFFTMNFQVYDVQPYMQLLYGNLDGRSLEVLVSEAVPTLRQHWDEMLQVGGGGEGGTPFAIADTFPPLAAD</sequence>
<feature type="domain" description="DAAF9 N-terminal" evidence="2">
    <location>
        <begin position="186"/>
        <end position="225"/>
    </location>
</feature>
<dbReference type="EMBL" id="BNCP01000024">
    <property type="protein sequence ID" value="GIL82335.1"/>
    <property type="molecule type" value="Genomic_DNA"/>
</dbReference>